<name>A0A926I364_9FIRM</name>
<keyword evidence="5 14" id="KW-1003">Cell membrane</keyword>
<dbReference type="Pfam" id="PF01891">
    <property type="entry name" value="CbiM"/>
    <property type="match status" value="1"/>
</dbReference>
<comment type="subunit">
    <text evidence="14">Forms an energy-coupling factor (ECF) transporter complex composed of an ATP-binding protein (A component, CbiO), a transmembrane protein (T component, CbiQ) and 2 possible substrate-capture proteins (S components, CbiM and CbiN) of unknown stoichimetry.</text>
</comment>
<dbReference type="PANTHER" id="PTHR43627">
    <property type="match status" value="1"/>
</dbReference>
<dbReference type="InterPro" id="IPR002751">
    <property type="entry name" value="CbiM/NikMN"/>
</dbReference>
<dbReference type="GO" id="GO:0043190">
    <property type="term" value="C:ATP-binding cassette (ABC) transporter complex"/>
    <property type="evidence" value="ECO:0007669"/>
    <property type="project" value="InterPro"/>
</dbReference>
<feature type="transmembrane region" description="Helical" evidence="14">
    <location>
        <begin position="68"/>
        <end position="85"/>
    </location>
</feature>
<dbReference type="Proteomes" id="UP000653127">
    <property type="component" value="Unassembled WGS sequence"/>
</dbReference>
<keyword evidence="11 14" id="KW-0472">Membrane</keyword>
<keyword evidence="8" id="KW-0732">Signal</keyword>
<evidence type="ECO:0000313" key="16">
    <source>
        <dbReference type="Proteomes" id="UP000653127"/>
    </source>
</evidence>
<proteinExistence type="inferred from homology"/>
<comment type="function">
    <text evidence="14">Part of the energy-coupling factor (ECF) transporter complex CbiMNOQ involved in cobalt import.</text>
</comment>
<dbReference type="EMBL" id="JACRST010000003">
    <property type="protein sequence ID" value="MBC8546034.1"/>
    <property type="molecule type" value="Genomic_DNA"/>
</dbReference>
<dbReference type="AlphaFoldDB" id="A0A926I364"/>
<dbReference type="PANTHER" id="PTHR43627:SF1">
    <property type="entry name" value="COBALT TRANSPORT PROTEIN CBIM"/>
    <property type="match status" value="1"/>
</dbReference>
<keyword evidence="3 14" id="KW-0171">Cobalt transport</keyword>
<dbReference type="Gene3D" id="1.10.1760.20">
    <property type="match status" value="1"/>
</dbReference>
<evidence type="ECO:0000256" key="4">
    <source>
        <dbReference type="ARBA" id="ARBA00022448"/>
    </source>
</evidence>
<keyword evidence="6 14" id="KW-0169">Cobalamin biosynthesis</keyword>
<feature type="transmembrane region" description="Helical" evidence="14">
    <location>
        <begin position="202"/>
        <end position="229"/>
    </location>
</feature>
<comment type="similarity">
    <text evidence="13 14">Belongs to the CbiM family.</text>
</comment>
<dbReference type="HAMAP" id="MF_01462">
    <property type="entry name" value="CbiM"/>
    <property type="match status" value="1"/>
</dbReference>
<feature type="transmembrane region" description="Helical" evidence="14">
    <location>
        <begin position="37"/>
        <end position="56"/>
    </location>
</feature>
<evidence type="ECO:0000256" key="1">
    <source>
        <dbReference type="ARBA" id="ARBA00004429"/>
    </source>
</evidence>
<feature type="transmembrane region" description="Helical" evidence="14">
    <location>
        <begin position="136"/>
        <end position="155"/>
    </location>
</feature>
<protein>
    <recommendedName>
        <fullName evidence="14">Cobalt transport protein CbiM</fullName>
    </recommendedName>
    <alternativeName>
        <fullName evidence="14">Energy-coupling factor transporter probable substrate-capture protein CbiM</fullName>
        <shortName evidence="14">ECF transporter S component CbiM</shortName>
    </alternativeName>
</protein>
<dbReference type="FunFam" id="1.10.1760.20:FF:000001">
    <property type="entry name" value="Cobalt transport protein CbiM"/>
    <property type="match status" value="1"/>
</dbReference>
<evidence type="ECO:0000256" key="3">
    <source>
        <dbReference type="ARBA" id="ARBA00022426"/>
    </source>
</evidence>
<accession>A0A926I364</accession>
<organism evidence="15 16">
    <name type="scientific">Ligaoa zhengdingensis</name>
    <dbReference type="NCBI Taxonomy" id="2763658"/>
    <lineage>
        <taxon>Bacteria</taxon>
        <taxon>Bacillati</taxon>
        <taxon>Bacillota</taxon>
        <taxon>Clostridia</taxon>
        <taxon>Eubacteriales</taxon>
        <taxon>Oscillospiraceae</taxon>
        <taxon>Ligaoa</taxon>
    </lineage>
</organism>
<comment type="pathway">
    <text evidence="2 14">Cofactor biosynthesis; adenosylcobalamin biosynthesis.</text>
</comment>
<gene>
    <name evidence="14" type="primary">cbiM</name>
    <name evidence="15" type="ORF">H8711_03675</name>
</gene>
<sequence>MNNWQKRSMKASVIVSMLMLTAVPVYAMHIAEGMLPIQWCLIWGALFLPFFVWGFWSIKKQCAGSGRVKMLLAMSGAYCFVLSALKMPSLVTASSSHPTGTGLGTILFGPASMAVLGFIVLLFQALLLAHGGLTTLGANAFSMAVAGPFVGYGVYLLAKKCKAPRVVSVFLCAFVADLFTYAVTATELALAFNNAEVSFMQAWGKFMGIFAMTQIPLAIVEGILTALVFEAIASLCKDEMPALCAVTK</sequence>
<comment type="subcellular location">
    <subcellularLocation>
        <location evidence="1">Cell inner membrane</location>
        <topology evidence="1">Multi-pass membrane protein</topology>
    </subcellularLocation>
    <subcellularLocation>
        <location evidence="14">Cell membrane</location>
        <topology evidence="14">Multi-pass membrane protein</topology>
    </subcellularLocation>
</comment>
<evidence type="ECO:0000256" key="14">
    <source>
        <dbReference type="HAMAP-Rule" id="MF_01462"/>
    </source>
</evidence>
<evidence type="ECO:0000256" key="9">
    <source>
        <dbReference type="ARBA" id="ARBA00022989"/>
    </source>
</evidence>
<evidence type="ECO:0000256" key="2">
    <source>
        <dbReference type="ARBA" id="ARBA00004953"/>
    </source>
</evidence>
<reference evidence="15" key="1">
    <citation type="submission" date="2020-08" db="EMBL/GenBank/DDBJ databases">
        <title>Genome public.</title>
        <authorList>
            <person name="Liu C."/>
            <person name="Sun Q."/>
        </authorList>
    </citation>
    <scope>NUCLEOTIDE SEQUENCE</scope>
    <source>
        <strain evidence="15">NSJ-31</strain>
    </source>
</reference>
<evidence type="ECO:0000313" key="15">
    <source>
        <dbReference type="EMBL" id="MBC8546034.1"/>
    </source>
</evidence>
<evidence type="ECO:0000256" key="7">
    <source>
        <dbReference type="ARBA" id="ARBA00022692"/>
    </source>
</evidence>
<dbReference type="NCBIfam" id="TIGR00123">
    <property type="entry name" value="cbiM"/>
    <property type="match status" value="1"/>
</dbReference>
<evidence type="ECO:0000256" key="11">
    <source>
        <dbReference type="ARBA" id="ARBA00023136"/>
    </source>
</evidence>
<feature type="transmembrane region" description="Helical" evidence="14">
    <location>
        <begin position="167"/>
        <end position="190"/>
    </location>
</feature>
<dbReference type="InterPro" id="IPR018024">
    <property type="entry name" value="CbiM"/>
</dbReference>
<evidence type="ECO:0000256" key="10">
    <source>
        <dbReference type="ARBA" id="ARBA00023065"/>
    </source>
</evidence>
<comment type="caution">
    <text evidence="15">The sequence shown here is derived from an EMBL/GenBank/DDBJ whole genome shotgun (WGS) entry which is preliminary data.</text>
</comment>
<evidence type="ECO:0000256" key="12">
    <source>
        <dbReference type="ARBA" id="ARBA00023285"/>
    </source>
</evidence>
<evidence type="ECO:0000256" key="6">
    <source>
        <dbReference type="ARBA" id="ARBA00022573"/>
    </source>
</evidence>
<feature type="transmembrane region" description="Helical" evidence="14">
    <location>
        <begin position="105"/>
        <end position="129"/>
    </location>
</feature>
<keyword evidence="12 14" id="KW-0170">Cobalt</keyword>
<dbReference type="NCBIfam" id="NF006184">
    <property type="entry name" value="PRK08319.1"/>
    <property type="match status" value="1"/>
</dbReference>
<keyword evidence="9 14" id="KW-1133">Transmembrane helix</keyword>
<dbReference type="GO" id="GO:0009236">
    <property type="term" value="P:cobalamin biosynthetic process"/>
    <property type="evidence" value="ECO:0007669"/>
    <property type="project" value="UniProtKB-UniRule"/>
</dbReference>
<keyword evidence="16" id="KW-1185">Reference proteome</keyword>
<evidence type="ECO:0000256" key="5">
    <source>
        <dbReference type="ARBA" id="ARBA00022475"/>
    </source>
</evidence>
<dbReference type="GO" id="GO:0015087">
    <property type="term" value="F:cobalt ion transmembrane transporter activity"/>
    <property type="evidence" value="ECO:0007669"/>
    <property type="project" value="UniProtKB-UniRule"/>
</dbReference>
<evidence type="ECO:0000256" key="8">
    <source>
        <dbReference type="ARBA" id="ARBA00022729"/>
    </source>
</evidence>
<evidence type="ECO:0000256" key="13">
    <source>
        <dbReference type="ARBA" id="ARBA00060918"/>
    </source>
</evidence>
<keyword evidence="10 14" id="KW-0406">Ion transport</keyword>
<keyword evidence="7 14" id="KW-0812">Transmembrane</keyword>
<dbReference type="RefSeq" id="WP_249282186.1">
    <property type="nucleotide sequence ID" value="NZ_JACRST010000003.1"/>
</dbReference>
<keyword evidence="4 14" id="KW-0813">Transport</keyword>